<sequence length="173" mass="19805">MNSLLLMTVTTHYYGQLLRRSQALPFIALLKHSRTTTYVWSKGVNEGSWNIHRRTVHRLGQLQRTFQRTIYQDERIRVILTKDVFEGRGCYLELDFLGSTFMTAPGSLPSTSRLSEFGGGPLGLFSSVRVPCFRQRCFCDGVPVDAPPRVEQLKVLLLDSELLEILRKDQRVS</sequence>
<protein>
    <submittedName>
        <fullName evidence="1">Uncharacterized protein</fullName>
    </submittedName>
</protein>
<proteinExistence type="predicted"/>
<gene>
    <name evidence="1" type="ORF">VNO77_37685</name>
</gene>
<evidence type="ECO:0000313" key="1">
    <source>
        <dbReference type="EMBL" id="KAK7313190.1"/>
    </source>
</evidence>
<dbReference type="AlphaFoldDB" id="A0AAN9PUW6"/>
<dbReference type="EMBL" id="JAYMYQ010000009">
    <property type="protein sequence ID" value="KAK7313190.1"/>
    <property type="molecule type" value="Genomic_DNA"/>
</dbReference>
<dbReference type="Proteomes" id="UP001367508">
    <property type="component" value="Unassembled WGS sequence"/>
</dbReference>
<accession>A0AAN9PUW6</accession>
<name>A0AAN9PUW6_CANGL</name>
<comment type="caution">
    <text evidence="1">The sequence shown here is derived from an EMBL/GenBank/DDBJ whole genome shotgun (WGS) entry which is preliminary data.</text>
</comment>
<organism evidence="1 2">
    <name type="scientific">Canavalia gladiata</name>
    <name type="common">Sword bean</name>
    <name type="synonym">Dolichos gladiatus</name>
    <dbReference type="NCBI Taxonomy" id="3824"/>
    <lineage>
        <taxon>Eukaryota</taxon>
        <taxon>Viridiplantae</taxon>
        <taxon>Streptophyta</taxon>
        <taxon>Embryophyta</taxon>
        <taxon>Tracheophyta</taxon>
        <taxon>Spermatophyta</taxon>
        <taxon>Magnoliopsida</taxon>
        <taxon>eudicotyledons</taxon>
        <taxon>Gunneridae</taxon>
        <taxon>Pentapetalae</taxon>
        <taxon>rosids</taxon>
        <taxon>fabids</taxon>
        <taxon>Fabales</taxon>
        <taxon>Fabaceae</taxon>
        <taxon>Papilionoideae</taxon>
        <taxon>50 kb inversion clade</taxon>
        <taxon>NPAAA clade</taxon>
        <taxon>indigoferoid/millettioid clade</taxon>
        <taxon>Phaseoleae</taxon>
        <taxon>Canavalia</taxon>
    </lineage>
</organism>
<keyword evidence="2" id="KW-1185">Reference proteome</keyword>
<evidence type="ECO:0000313" key="2">
    <source>
        <dbReference type="Proteomes" id="UP001367508"/>
    </source>
</evidence>
<reference evidence="1 2" key="1">
    <citation type="submission" date="2024-01" db="EMBL/GenBank/DDBJ databases">
        <title>The genomes of 5 underutilized Papilionoideae crops provide insights into root nodulation and disease resistanc.</title>
        <authorList>
            <person name="Jiang F."/>
        </authorList>
    </citation>
    <scope>NUCLEOTIDE SEQUENCE [LARGE SCALE GENOMIC DNA]</scope>
    <source>
        <strain evidence="1">LVBAO_FW01</strain>
        <tissue evidence="1">Leaves</tissue>
    </source>
</reference>